<feature type="transmembrane region" description="Helical" evidence="9">
    <location>
        <begin position="186"/>
        <end position="205"/>
    </location>
</feature>
<proteinExistence type="inferred from homology"/>
<evidence type="ECO:0000256" key="9">
    <source>
        <dbReference type="RuleBase" id="RU363032"/>
    </source>
</evidence>
<keyword evidence="5 9" id="KW-0812">Transmembrane</keyword>
<keyword evidence="12" id="KW-1185">Reference proteome</keyword>
<dbReference type="PANTHER" id="PTHR30614:SF37">
    <property type="entry name" value="AMINO-ACID ABC TRANSPORTER PERMEASE PROTEIN YHDX-RELATED"/>
    <property type="match status" value="1"/>
</dbReference>
<evidence type="ECO:0000259" key="10">
    <source>
        <dbReference type="PROSITE" id="PS50928"/>
    </source>
</evidence>
<evidence type="ECO:0000256" key="5">
    <source>
        <dbReference type="ARBA" id="ARBA00022692"/>
    </source>
</evidence>
<comment type="subcellular location">
    <subcellularLocation>
        <location evidence="1 9">Cell membrane</location>
        <topology evidence="1 9">Multi-pass membrane protein</topology>
    </subcellularLocation>
</comment>
<reference evidence="11 12" key="1">
    <citation type="submission" date="2020-09" db="EMBL/GenBank/DDBJ databases">
        <title>Flavimobilis rhizosphaerae sp. nov., isolated from rhizosphere soil of Spartina alterniflora.</title>
        <authorList>
            <person name="Hanqin C."/>
        </authorList>
    </citation>
    <scope>NUCLEOTIDE SEQUENCE [LARGE SCALE GENOMIC DNA]</scope>
    <source>
        <strain evidence="11 12">GY 10621</strain>
    </source>
</reference>
<keyword evidence="6" id="KW-0029">Amino-acid transport</keyword>
<evidence type="ECO:0000256" key="4">
    <source>
        <dbReference type="ARBA" id="ARBA00022475"/>
    </source>
</evidence>
<dbReference type="NCBIfam" id="TIGR01726">
    <property type="entry name" value="HEQRo_perm_3TM"/>
    <property type="match status" value="1"/>
</dbReference>
<dbReference type="PANTHER" id="PTHR30614">
    <property type="entry name" value="MEMBRANE COMPONENT OF AMINO ACID ABC TRANSPORTER"/>
    <property type="match status" value="1"/>
</dbReference>
<comment type="similarity">
    <text evidence="2">Belongs to the binding-protein-dependent transport system permease family. HisMQ subfamily.</text>
</comment>
<dbReference type="InterPro" id="IPR043429">
    <property type="entry name" value="ArtM/GltK/GlnP/TcyL/YhdX-like"/>
</dbReference>
<dbReference type="InterPro" id="IPR000515">
    <property type="entry name" value="MetI-like"/>
</dbReference>
<sequence>MSPDVLLEHAPLFARAAVVTVRIAALGILGALTVGLVCAAVEHFRVPVGRQAVRAYVELARNTPLVVQLFFLYFALPKVGVVWSGEACAIIGLTFLGGGYMAEALRSGLDAVDASQVDGALSLGMSRGAALRHVVLPQGVAVAVPALTANVIFLVKETSVVSVVALPDLMYVAKDIIGSSYDTREALTLLVVAYLVILLPVALGARALEGRWRRAGLGS</sequence>
<organism evidence="11 12">
    <name type="scientific">Flavimobilis rhizosphaerae</name>
    <dbReference type="NCBI Taxonomy" id="2775421"/>
    <lineage>
        <taxon>Bacteria</taxon>
        <taxon>Bacillati</taxon>
        <taxon>Actinomycetota</taxon>
        <taxon>Actinomycetes</taxon>
        <taxon>Micrococcales</taxon>
        <taxon>Jonesiaceae</taxon>
        <taxon>Flavimobilis</taxon>
    </lineage>
</organism>
<evidence type="ECO:0000313" key="12">
    <source>
        <dbReference type="Proteomes" id="UP000642107"/>
    </source>
</evidence>
<feature type="domain" description="ABC transmembrane type-1" evidence="10">
    <location>
        <begin position="17"/>
        <end position="202"/>
    </location>
</feature>
<feature type="transmembrane region" description="Helical" evidence="9">
    <location>
        <begin position="134"/>
        <end position="155"/>
    </location>
</feature>
<dbReference type="InterPro" id="IPR035906">
    <property type="entry name" value="MetI-like_sf"/>
</dbReference>
<keyword evidence="7 9" id="KW-1133">Transmembrane helix</keyword>
<evidence type="ECO:0000256" key="8">
    <source>
        <dbReference type="ARBA" id="ARBA00023136"/>
    </source>
</evidence>
<dbReference type="Proteomes" id="UP000642107">
    <property type="component" value="Unassembled WGS sequence"/>
</dbReference>
<accession>A0ABR9DMF4</accession>
<keyword evidence="8 9" id="KW-0472">Membrane</keyword>
<dbReference type="Gene3D" id="1.10.3720.10">
    <property type="entry name" value="MetI-like"/>
    <property type="match status" value="1"/>
</dbReference>
<evidence type="ECO:0000256" key="6">
    <source>
        <dbReference type="ARBA" id="ARBA00022970"/>
    </source>
</evidence>
<dbReference type="CDD" id="cd06261">
    <property type="entry name" value="TM_PBP2"/>
    <property type="match status" value="1"/>
</dbReference>
<dbReference type="InterPro" id="IPR010065">
    <property type="entry name" value="AA_ABC_transptr_permease_3TM"/>
</dbReference>
<name>A0ABR9DMF4_9MICO</name>
<dbReference type="RefSeq" id="WP_192277388.1">
    <property type="nucleotide sequence ID" value="NZ_JACZDF010000001.1"/>
</dbReference>
<dbReference type="EMBL" id="JACZDF010000001">
    <property type="protein sequence ID" value="MBD9698313.1"/>
    <property type="molecule type" value="Genomic_DNA"/>
</dbReference>
<evidence type="ECO:0000256" key="7">
    <source>
        <dbReference type="ARBA" id="ARBA00022989"/>
    </source>
</evidence>
<evidence type="ECO:0000313" key="11">
    <source>
        <dbReference type="EMBL" id="MBD9698313.1"/>
    </source>
</evidence>
<comment type="caution">
    <text evidence="11">The sequence shown here is derived from an EMBL/GenBank/DDBJ whole genome shotgun (WGS) entry which is preliminary data.</text>
</comment>
<feature type="transmembrane region" description="Helical" evidence="9">
    <location>
        <begin position="82"/>
        <end position="102"/>
    </location>
</feature>
<feature type="transmembrane region" description="Helical" evidence="9">
    <location>
        <begin position="12"/>
        <end position="38"/>
    </location>
</feature>
<keyword evidence="3 9" id="KW-0813">Transport</keyword>
<keyword evidence="4" id="KW-1003">Cell membrane</keyword>
<dbReference type="PROSITE" id="PS50928">
    <property type="entry name" value="ABC_TM1"/>
    <property type="match status" value="1"/>
</dbReference>
<protein>
    <submittedName>
        <fullName evidence="11">Amino acid ABC transporter permease</fullName>
    </submittedName>
</protein>
<evidence type="ECO:0000256" key="2">
    <source>
        <dbReference type="ARBA" id="ARBA00010072"/>
    </source>
</evidence>
<evidence type="ECO:0000256" key="1">
    <source>
        <dbReference type="ARBA" id="ARBA00004651"/>
    </source>
</evidence>
<evidence type="ECO:0000256" key="3">
    <source>
        <dbReference type="ARBA" id="ARBA00022448"/>
    </source>
</evidence>
<dbReference type="Pfam" id="PF00528">
    <property type="entry name" value="BPD_transp_1"/>
    <property type="match status" value="1"/>
</dbReference>
<dbReference type="SUPFAM" id="SSF161098">
    <property type="entry name" value="MetI-like"/>
    <property type="match status" value="1"/>
</dbReference>
<gene>
    <name evidence="11" type="ORF">IGS67_02235</name>
</gene>